<comment type="caution">
    <text evidence="1">The sequence shown here is derived from an EMBL/GenBank/DDBJ whole genome shotgun (WGS) entry which is preliminary data.</text>
</comment>
<evidence type="ECO:0000313" key="1">
    <source>
        <dbReference type="EMBL" id="PWJ82965.1"/>
    </source>
</evidence>
<dbReference type="AlphaFoldDB" id="A0ABD6XV70"/>
<sequence>MLPEYYSDVVRLKSDLDIRESPWLRQQLRANKNSQCLNVFLRSRRSDYLK</sequence>
<gene>
    <name evidence="1" type="ORF">C7430_101532</name>
</gene>
<dbReference type="EMBL" id="QGHE01000001">
    <property type="protein sequence ID" value="PWJ82965.1"/>
    <property type="molecule type" value="Genomic_DNA"/>
</dbReference>
<accession>A0ABD6XV70</accession>
<protein>
    <submittedName>
        <fullName evidence="1">Uncharacterized protein</fullName>
    </submittedName>
</protein>
<name>A0ABD6XV70_ENTAG</name>
<organism evidence="1 2">
    <name type="scientific">Enterobacter agglomerans</name>
    <name type="common">Erwinia herbicola</name>
    <name type="synonym">Pantoea agglomerans</name>
    <dbReference type="NCBI Taxonomy" id="549"/>
    <lineage>
        <taxon>Bacteria</taxon>
        <taxon>Pseudomonadati</taxon>
        <taxon>Pseudomonadota</taxon>
        <taxon>Gammaproteobacteria</taxon>
        <taxon>Enterobacterales</taxon>
        <taxon>Erwiniaceae</taxon>
        <taxon>Pantoea</taxon>
        <taxon>Pantoea agglomerans group</taxon>
    </lineage>
</organism>
<dbReference type="Proteomes" id="UP000245996">
    <property type="component" value="Unassembled WGS sequence"/>
</dbReference>
<reference evidence="1 2" key="1">
    <citation type="submission" date="2018-05" db="EMBL/GenBank/DDBJ databases">
        <title>Genomic Encyclopedia of Type Strains, Phase IV (KMG-V): Genome sequencing to study the core and pangenomes of soil and plant-associated prokaryotes.</title>
        <authorList>
            <person name="Whitman W."/>
        </authorList>
    </citation>
    <scope>NUCLEOTIDE SEQUENCE [LARGE SCALE GENOMIC DNA]</scope>
    <source>
        <strain evidence="1 2">PNG 92-11</strain>
    </source>
</reference>
<evidence type="ECO:0000313" key="2">
    <source>
        <dbReference type="Proteomes" id="UP000245996"/>
    </source>
</evidence>
<proteinExistence type="predicted"/>